<evidence type="ECO:0000313" key="2">
    <source>
        <dbReference type="EMBL" id="TMV13697.1"/>
    </source>
</evidence>
<proteinExistence type="predicted"/>
<dbReference type="SUPFAM" id="SSF56112">
    <property type="entry name" value="Protein kinase-like (PK-like)"/>
    <property type="match status" value="1"/>
</dbReference>
<accession>A0ABY2XBE2</accession>
<keyword evidence="2" id="KW-0418">Kinase</keyword>
<dbReference type="EMBL" id="VCPC01000002">
    <property type="protein sequence ID" value="TMV13697.1"/>
    <property type="molecule type" value="Genomic_DNA"/>
</dbReference>
<dbReference type="InterPro" id="IPR011009">
    <property type="entry name" value="Kinase-like_dom_sf"/>
</dbReference>
<dbReference type="InterPro" id="IPR002575">
    <property type="entry name" value="Aminoglycoside_PTrfase"/>
</dbReference>
<name>A0ABY2XBE2_9RHOB</name>
<organism evidence="2 3">
    <name type="scientific">Arenibacterium halophilum</name>
    <dbReference type="NCBI Taxonomy" id="2583821"/>
    <lineage>
        <taxon>Bacteria</taxon>
        <taxon>Pseudomonadati</taxon>
        <taxon>Pseudomonadota</taxon>
        <taxon>Alphaproteobacteria</taxon>
        <taxon>Rhodobacterales</taxon>
        <taxon>Paracoccaceae</taxon>
        <taxon>Arenibacterium</taxon>
    </lineage>
</organism>
<dbReference type="GO" id="GO:0016301">
    <property type="term" value="F:kinase activity"/>
    <property type="evidence" value="ECO:0007669"/>
    <property type="project" value="UniProtKB-KW"/>
</dbReference>
<sequence>MALPVWQAPSDPRPLSGGITNLNVRLTDRGRDYVVRVGGDIPEHQVMRFNELACHRAAQAIGLTPAVVHAEHGILAMDFVEGRTLDAANVRDAAMLARIVPLLRQLHDQGRAALRGPVLMFWVFHIVNDYAATLRAGGSAHVPALDTLLQAATDLERAIGPVDVVLGHNDLLPANLIDAGDRLWLIDWDYGGLNSPLFDLAGLASNAELPEDGEREMLAQYLGAAPDAALWRRYVAMKCASLLRETMWSMVSELHSTLDFDYGAYTAENRARFDAALSEFKGL</sequence>
<keyword evidence="2" id="KW-0808">Transferase</keyword>
<evidence type="ECO:0000313" key="3">
    <source>
        <dbReference type="Proteomes" id="UP001191082"/>
    </source>
</evidence>
<gene>
    <name evidence="2" type="ORF">FGK64_07365</name>
</gene>
<evidence type="ECO:0000259" key="1">
    <source>
        <dbReference type="Pfam" id="PF01636"/>
    </source>
</evidence>
<dbReference type="PANTHER" id="PTHR22603">
    <property type="entry name" value="CHOLINE/ETHANOALAMINE KINASE"/>
    <property type="match status" value="1"/>
</dbReference>
<dbReference type="PANTHER" id="PTHR22603:SF66">
    <property type="entry name" value="ETHANOLAMINE KINASE"/>
    <property type="match status" value="1"/>
</dbReference>
<reference evidence="2 3" key="1">
    <citation type="submission" date="2019-05" db="EMBL/GenBank/DDBJ databases">
        <title>Marivita sp. nov. isolated from sea sediment.</title>
        <authorList>
            <person name="Kim W."/>
        </authorList>
    </citation>
    <scope>NUCLEOTIDE SEQUENCE [LARGE SCALE GENOMIC DNA]</scope>
    <source>
        <strain evidence="2 3">CAU 1492</strain>
    </source>
</reference>
<comment type="caution">
    <text evidence="2">The sequence shown here is derived from an EMBL/GenBank/DDBJ whole genome shotgun (WGS) entry which is preliminary data.</text>
</comment>
<dbReference type="CDD" id="cd05151">
    <property type="entry name" value="ChoK-like"/>
    <property type="match status" value="1"/>
</dbReference>
<protein>
    <submittedName>
        <fullName evidence="2">Choline kinase</fullName>
    </submittedName>
</protein>
<dbReference type="Pfam" id="PF01636">
    <property type="entry name" value="APH"/>
    <property type="match status" value="1"/>
</dbReference>
<feature type="domain" description="Aminoglycoside phosphotransferase" evidence="1">
    <location>
        <begin position="13"/>
        <end position="225"/>
    </location>
</feature>
<dbReference type="Proteomes" id="UP001191082">
    <property type="component" value="Unassembled WGS sequence"/>
</dbReference>
<dbReference type="Gene3D" id="3.90.1200.10">
    <property type="match status" value="1"/>
</dbReference>
<keyword evidence="3" id="KW-1185">Reference proteome</keyword>
<dbReference type="Gene3D" id="3.30.200.20">
    <property type="entry name" value="Phosphorylase Kinase, domain 1"/>
    <property type="match status" value="1"/>
</dbReference>